<organism evidence="1">
    <name type="scientific">Physcomitrium patens</name>
    <name type="common">Spreading-leaved earth moss</name>
    <name type="synonym">Physcomitrella patens</name>
    <dbReference type="NCBI Taxonomy" id="3218"/>
    <lineage>
        <taxon>Eukaryota</taxon>
        <taxon>Viridiplantae</taxon>
        <taxon>Streptophyta</taxon>
        <taxon>Embryophyta</taxon>
        <taxon>Bryophyta</taxon>
        <taxon>Bryophytina</taxon>
        <taxon>Bryopsida</taxon>
        <taxon>Funariidae</taxon>
        <taxon>Funariales</taxon>
        <taxon>Funariaceae</taxon>
        <taxon>Physcomitrium</taxon>
    </lineage>
</organism>
<evidence type="ECO:0000313" key="2">
    <source>
        <dbReference type="EnsemblPlants" id="PAC:32911032.CDS.1"/>
    </source>
</evidence>
<dbReference type="AlphaFoldDB" id="A0A2K1IGB0"/>
<dbReference type="Gramene" id="Pp3c24_10960V3.1">
    <property type="protein sequence ID" value="PAC:32911032.CDS.1"/>
    <property type="gene ID" value="Pp3c24_10960"/>
</dbReference>
<dbReference type="EnsemblPlants" id="Pp3c24_10960V3.1">
    <property type="protein sequence ID" value="PAC:32911032.CDS.1"/>
    <property type="gene ID" value="Pp3c24_10960"/>
</dbReference>
<dbReference type="EnsemblPlants" id="Pp3c24_10960V3.2">
    <property type="protein sequence ID" value="PAC:32911033.CDS.1"/>
    <property type="gene ID" value="Pp3c24_10960"/>
</dbReference>
<proteinExistence type="predicted"/>
<reference evidence="1 3" key="1">
    <citation type="journal article" date="2008" name="Science">
        <title>The Physcomitrella genome reveals evolutionary insights into the conquest of land by plants.</title>
        <authorList>
            <person name="Rensing S."/>
            <person name="Lang D."/>
            <person name="Zimmer A."/>
            <person name="Terry A."/>
            <person name="Salamov A."/>
            <person name="Shapiro H."/>
            <person name="Nishiyama T."/>
            <person name="Perroud P.-F."/>
            <person name="Lindquist E."/>
            <person name="Kamisugi Y."/>
            <person name="Tanahashi T."/>
            <person name="Sakakibara K."/>
            <person name="Fujita T."/>
            <person name="Oishi K."/>
            <person name="Shin-I T."/>
            <person name="Kuroki Y."/>
            <person name="Toyoda A."/>
            <person name="Suzuki Y."/>
            <person name="Hashimoto A."/>
            <person name="Yamaguchi K."/>
            <person name="Sugano A."/>
            <person name="Kohara Y."/>
            <person name="Fujiyama A."/>
            <person name="Anterola A."/>
            <person name="Aoki S."/>
            <person name="Ashton N."/>
            <person name="Barbazuk W.B."/>
            <person name="Barker E."/>
            <person name="Bennetzen J."/>
            <person name="Bezanilla M."/>
            <person name="Blankenship R."/>
            <person name="Cho S.H."/>
            <person name="Dutcher S."/>
            <person name="Estelle M."/>
            <person name="Fawcett J.A."/>
            <person name="Gundlach H."/>
            <person name="Hanada K."/>
            <person name="Heyl A."/>
            <person name="Hicks K.A."/>
            <person name="Hugh J."/>
            <person name="Lohr M."/>
            <person name="Mayer K."/>
            <person name="Melkozernov A."/>
            <person name="Murata T."/>
            <person name="Nelson D."/>
            <person name="Pils B."/>
            <person name="Prigge M."/>
            <person name="Reiss B."/>
            <person name="Renner T."/>
            <person name="Rombauts S."/>
            <person name="Rushton P."/>
            <person name="Sanderfoot A."/>
            <person name="Schween G."/>
            <person name="Shiu S.-H."/>
            <person name="Stueber K."/>
            <person name="Theodoulou F.L."/>
            <person name="Tu H."/>
            <person name="Van de Peer Y."/>
            <person name="Verrier P.J."/>
            <person name="Waters E."/>
            <person name="Wood A."/>
            <person name="Yang L."/>
            <person name="Cove D."/>
            <person name="Cuming A."/>
            <person name="Hasebe M."/>
            <person name="Lucas S."/>
            <person name="Mishler D.B."/>
            <person name="Reski R."/>
            <person name="Grigoriev I."/>
            <person name="Quatrano R.S."/>
            <person name="Boore J.L."/>
        </authorList>
    </citation>
    <scope>NUCLEOTIDE SEQUENCE [LARGE SCALE GENOMIC DNA]</scope>
    <source>
        <strain evidence="2 3">cv. Gransden 2004</strain>
    </source>
</reference>
<dbReference type="Gramene" id="Pp3c24_10960V3.2">
    <property type="protein sequence ID" value="PAC:32911033.CDS.1"/>
    <property type="gene ID" value="Pp3c24_10960"/>
</dbReference>
<dbReference type="Proteomes" id="UP000006727">
    <property type="component" value="Chromosome 24"/>
</dbReference>
<reference evidence="2" key="3">
    <citation type="submission" date="2020-12" db="UniProtKB">
        <authorList>
            <consortium name="EnsemblPlants"/>
        </authorList>
    </citation>
    <scope>IDENTIFICATION</scope>
</reference>
<sequence>MRNDENEGWECRCAYKGAGSVGTPGAGMGMLCESCLQFLKQCPPKKRLKEHCMSRPVILKPASGGALALDRLVEVALSPIELRSSYRIGPRMVSEVGSAVFVETKSAGYVGSEVSRCRLDAGDGAAKSVEANGRCNSINKVHTHAAGFPFNQTKINPGFNIPHREMETTKNLKRPSSFNEIAQSRLRSSSVQDADQSRRFTPRFKSLVDLSC</sequence>
<protein>
    <submittedName>
        <fullName evidence="1 2">Uncharacterized protein</fullName>
    </submittedName>
</protein>
<keyword evidence="3" id="KW-1185">Reference proteome</keyword>
<gene>
    <name evidence="1" type="ORF">PHYPA_028908</name>
</gene>
<evidence type="ECO:0000313" key="1">
    <source>
        <dbReference type="EMBL" id="PNR28316.1"/>
    </source>
</evidence>
<accession>A0A2K1IGB0</accession>
<dbReference type="PaxDb" id="3218-PP1S16_195V6.1"/>
<dbReference type="EMBL" id="ABEU02000024">
    <property type="protein sequence ID" value="PNR28316.1"/>
    <property type="molecule type" value="Genomic_DNA"/>
</dbReference>
<reference evidence="1 3" key="2">
    <citation type="journal article" date="2018" name="Plant J.">
        <title>The Physcomitrella patens chromosome-scale assembly reveals moss genome structure and evolution.</title>
        <authorList>
            <person name="Lang D."/>
            <person name="Ullrich K.K."/>
            <person name="Murat F."/>
            <person name="Fuchs J."/>
            <person name="Jenkins J."/>
            <person name="Haas F.B."/>
            <person name="Piednoel M."/>
            <person name="Gundlach H."/>
            <person name="Van Bel M."/>
            <person name="Meyberg R."/>
            <person name="Vives C."/>
            <person name="Morata J."/>
            <person name="Symeonidi A."/>
            <person name="Hiss M."/>
            <person name="Muchero W."/>
            <person name="Kamisugi Y."/>
            <person name="Saleh O."/>
            <person name="Blanc G."/>
            <person name="Decker E.L."/>
            <person name="van Gessel N."/>
            <person name="Grimwood J."/>
            <person name="Hayes R.D."/>
            <person name="Graham S.W."/>
            <person name="Gunter L.E."/>
            <person name="McDaniel S.F."/>
            <person name="Hoernstein S.N.W."/>
            <person name="Larsson A."/>
            <person name="Li F.W."/>
            <person name="Perroud P.F."/>
            <person name="Phillips J."/>
            <person name="Ranjan P."/>
            <person name="Rokshar D.S."/>
            <person name="Rothfels C.J."/>
            <person name="Schneider L."/>
            <person name="Shu S."/>
            <person name="Stevenson D.W."/>
            <person name="Thummler F."/>
            <person name="Tillich M."/>
            <person name="Villarreal Aguilar J.C."/>
            <person name="Widiez T."/>
            <person name="Wong G.K."/>
            <person name="Wymore A."/>
            <person name="Zhang Y."/>
            <person name="Zimmer A.D."/>
            <person name="Quatrano R.S."/>
            <person name="Mayer K.F.X."/>
            <person name="Goodstein D."/>
            <person name="Casacuberta J.M."/>
            <person name="Vandepoele K."/>
            <person name="Reski R."/>
            <person name="Cuming A.C."/>
            <person name="Tuskan G.A."/>
            <person name="Maumus F."/>
            <person name="Salse J."/>
            <person name="Schmutz J."/>
            <person name="Rensing S.A."/>
        </authorList>
    </citation>
    <scope>NUCLEOTIDE SEQUENCE [LARGE SCALE GENOMIC DNA]</scope>
    <source>
        <strain evidence="2 3">cv. Gransden 2004</strain>
    </source>
</reference>
<name>A0A2K1IGB0_PHYPA</name>
<evidence type="ECO:0000313" key="3">
    <source>
        <dbReference type="Proteomes" id="UP000006727"/>
    </source>
</evidence>
<dbReference type="InParanoid" id="A0A2K1IGB0"/>